<dbReference type="SUPFAM" id="SSF53448">
    <property type="entry name" value="Nucleotide-diphospho-sugar transferases"/>
    <property type="match status" value="1"/>
</dbReference>
<feature type="transmembrane region" description="Helical" evidence="1">
    <location>
        <begin position="309"/>
        <end position="327"/>
    </location>
</feature>
<evidence type="ECO:0000259" key="2">
    <source>
        <dbReference type="Pfam" id="PF00535"/>
    </source>
</evidence>
<name>A0ABP6XC65_9FLAO</name>
<comment type="caution">
    <text evidence="3">The sequence shown here is derived from an EMBL/GenBank/DDBJ whole genome shotgun (WGS) entry which is preliminary data.</text>
</comment>
<feature type="transmembrane region" description="Helical" evidence="1">
    <location>
        <begin position="339"/>
        <end position="363"/>
    </location>
</feature>
<evidence type="ECO:0000313" key="4">
    <source>
        <dbReference type="Proteomes" id="UP001500954"/>
    </source>
</evidence>
<gene>
    <name evidence="3" type="ORF">GCM10022395_13770</name>
</gene>
<keyword evidence="1" id="KW-1133">Transmembrane helix</keyword>
<dbReference type="InterPro" id="IPR050834">
    <property type="entry name" value="Glycosyltransf_2"/>
</dbReference>
<dbReference type="PANTHER" id="PTHR43685">
    <property type="entry name" value="GLYCOSYLTRANSFERASE"/>
    <property type="match status" value="1"/>
</dbReference>
<dbReference type="InterPro" id="IPR029044">
    <property type="entry name" value="Nucleotide-diphossugar_trans"/>
</dbReference>
<keyword evidence="1" id="KW-0812">Transmembrane</keyword>
<dbReference type="InterPro" id="IPR001173">
    <property type="entry name" value="Glyco_trans_2-like"/>
</dbReference>
<feature type="transmembrane region" description="Helical" evidence="1">
    <location>
        <begin position="6"/>
        <end position="31"/>
    </location>
</feature>
<dbReference type="Proteomes" id="UP001500954">
    <property type="component" value="Unassembled WGS sequence"/>
</dbReference>
<dbReference type="RefSeq" id="WP_345005164.1">
    <property type="nucleotide sequence ID" value="NZ_BAABCY010000035.1"/>
</dbReference>
<sequence>MTYLDLIYYAFFVVVCIQVIFYVFFFGRFAFFKQKSKSSKNLAVSVIVCAKNEARNLETFLPSILSQDYPNFEIVLINDASHDDTLDVMERFANNHDNIKIVNVKNNEAFWGNKKYALTLGIKASKNDFLLFTDADCKPVSSNWIKKMSTHFSNNKTIVLGYGSYAKIKNSLLNKLIRFETVLTAIQYFSFAKAGIPYMGVGRNLAYAKATFFNANGFINHIKVRSGDDDLFINQVASGKNTTICIDTDSFTESIPKKTFKSWFRQKRRHVSTAKYYKLKHKFLLGLFYCSQLLFWGLAIVLLLTIYNWPIICTLFALRIGIQLIVVGISSNKLKEKDLVFLIPFLEIFLIIIQLTIFINNLISKPNHWK</sequence>
<keyword evidence="4" id="KW-1185">Reference proteome</keyword>
<proteinExistence type="predicted"/>
<accession>A0ABP6XC65</accession>
<evidence type="ECO:0000256" key="1">
    <source>
        <dbReference type="SAM" id="Phobius"/>
    </source>
</evidence>
<dbReference type="Pfam" id="PF00535">
    <property type="entry name" value="Glycos_transf_2"/>
    <property type="match status" value="1"/>
</dbReference>
<organism evidence="3 4">
    <name type="scientific">Snuella lapsa</name>
    <dbReference type="NCBI Taxonomy" id="870481"/>
    <lineage>
        <taxon>Bacteria</taxon>
        <taxon>Pseudomonadati</taxon>
        <taxon>Bacteroidota</taxon>
        <taxon>Flavobacteriia</taxon>
        <taxon>Flavobacteriales</taxon>
        <taxon>Flavobacteriaceae</taxon>
        <taxon>Snuella</taxon>
    </lineage>
</organism>
<keyword evidence="1" id="KW-0472">Membrane</keyword>
<feature type="domain" description="Glycosyltransferase 2-like" evidence="2">
    <location>
        <begin position="45"/>
        <end position="176"/>
    </location>
</feature>
<dbReference type="PANTHER" id="PTHR43685:SF2">
    <property type="entry name" value="GLYCOSYLTRANSFERASE 2-LIKE DOMAIN-CONTAINING PROTEIN"/>
    <property type="match status" value="1"/>
</dbReference>
<dbReference type="EMBL" id="BAABCY010000035">
    <property type="protein sequence ID" value="GAA3564520.1"/>
    <property type="molecule type" value="Genomic_DNA"/>
</dbReference>
<protein>
    <submittedName>
        <fullName evidence="3">Glycosyltransferase</fullName>
    </submittedName>
</protein>
<dbReference type="Gene3D" id="3.90.550.10">
    <property type="entry name" value="Spore Coat Polysaccharide Biosynthesis Protein SpsA, Chain A"/>
    <property type="match status" value="1"/>
</dbReference>
<evidence type="ECO:0000313" key="3">
    <source>
        <dbReference type="EMBL" id="GAA3564520.1"/>
    </source>
</evidence>
<reference evidence="4" key="1">
    <citation type="journal article" date="2019" name="Int. J. Syst. Evol. Microbiol.">
        <title>The Global Catalogue of Microorganisms (GCM) 10K type strain sequencing project: providing services to taxonomists for standard genome sequencing and annotation.</title>
        <authorList>
            <consortium name="The Broad Institute Genomics Platform"/>
            <consortium name="The Broad Institute Genome Sequencing Center for Infectious Disease"/>
            <person name="Wu L."/>
            <person name="Ma J."/>
        </authorList>
    </citation>
    <scope>NUCLEOTIDE SEQUENCE [LARGE SCALE GENOMIC DNA]</scope>
    <source>
        <strain evidence="4">JCM 17111</strain>
    </source>
</reference>
<feature type="transmembrane region" description="Helical" evidence="1">
    <location>
        <begin position="283"/>
        <end position="303"/>
    </location>
</feature>